<evidence type="ECO:0000313" key="3">
    <source>
        <dbReference type="EMBL" id="MBB3954261.1"/>
    </source>
</evidence>
<feature type="chain" id="PRO_5030926155" evidence="1">
    <location>
        <begin position="20"/>
        <end position="199"/>
    </location>
</feature>
<gene>
    <name evidence="3" type="ORF">GGR38_001188</name>
</gene>
<protein>
    <submittedName>
        <fullName evidence="3">Polyisoprenoid-binding protein YceI</fullName>
    </submittedName>
</protein>
<dbReference type="InterPro" id="IPR007372">
    <property type="entry name" value="Lipid/polyisoprenoid-bd_YceI"/>
</dbReference>
<sequence length="199" mass="20981">MKRLTPLLLSALVAAPALAASQGADVARIESGTYAADPTHTAVAARVDHLGFSKTTLRFAKASGELTFDPAKPEAATLDVSVDAISLSTDTEARDKELRGAGFFNVAAFPTAHYVAGGLVRVDATHARVNGRLTLLGVTRDVPMEVTLIGVGTGLANDKRIGVTGHMQIKRSEFGMKTFLPFVGDDVSIDIDAEFSKKK</sequence>
<dbReference type="EMBL" id="JACIDX010000003">
    <property type="protein sequence ID" value="MBB3954261.1"/>
    <property type="molecule type" value="Genomic_DNA"/>
</dbReference>
<dbReference type="PANTHER" id="PTHR34406">
    <property type="entry name" value="PROTEIN YCEI"/>
    <property type="match status" value="1"/>
</dbReference>
<name>A0A7W6CJQ4_9SPHN</name>
<evidence type="ECO:0000259" key="2">
    <source>
        <dbReference type="SMART" id="SM00867"/>
    </source>
</evidence>
<accession>A0A7W6CJQ4</accession>
<evidence type="ECO:0000313" key="4">
    <source>
        <dbReference type="Proteomes" id="UP000548867"/>
    </source>
</evidence>
<reference evidence="3 4" key="1">
    <citation type="submission" date="2020-08" db="EMBL/GenBank/DDBJ databases">
        <title>Genomic Encyclopedia of Type Strains, Phase IV (KMG-IV): sequencing the most valuable type-strain genomes for metagenomic binning, comparative biology and taxonomic classification.</title>
        <authorList>
            <person name="Goeker M."/>
        </authorList>
    </citation>
    <scope>NUCLEOTIDE SEQUENCE [LARGE SCALE GENOMIC DNA]</scope>
    <source>
        <strain evidence="3 4">DSM 27057</strain>
    </source>
</reference>
<proteinExistence type="predicted"/>
<dbReference type="PANTHER" id="PTHR34406:SF1">
    <property type="entry name" value="PROTEIN YCEI"/>
    <property type="match status" value="1"/>
</dbReference>
<dbReference type="SMART" id="SM00867">
    <property type="entry name" value="YceI"/>
    <property type="match status" value="1"/>
</dbReference>
<dbReference type="Gene3D" id="2.40.128.110">
    <property type="entry name" value="Lipid/polyisoprenoid-binding, YceI-like"/>
    <property type="match status" value="1"/>
</dbReference>
<dbReference type="Proteomes" id="UP000548867">
    <property type="component" value="Unassembled WGS sequence"/>
</dbReference>
<keyword evidence="4" id="KW-1185">Reference proteome</keyword>
<comment type="caution">
    <text evidence="3">The sequence shown here is derived from an EMBL/GenBank/DDBJ whole genome shotgun (WGS) entry which is preliminary data.</text>
</comment>
<dbReference type="Pfam" id="PF04264">
    <property type="entry name" value="YceI"/>
    <property type="match status" value="1"/>
</dbReference>
<dbReference type="InterPro" id="IPR036761">
    <property type="entry name" value="TTHA0802/YceI-like_sf"/>
</dbReference>
<keyword evidence="1" id="KW-0732">Signal</keyword>
<feature type="signal peptide" evidence="1">
    <location>
        <begin position="1"/>
        <end position="19"/>
    </location>
</feature>
<evidence type="ECO:0000256" key="1">
    <source>
        <dbReference type="SAM" id="SignalP"/>
    </source>
</evidence>
<feature type="domain" description="Lipid/polyisoprenoid-binding YceI-like" evidence="2">
    <location>
        <begin position="33"/>
        <end position="196"/>
    </location>
</feature>
<dbReference type="RefSeq" id="WP_183623605.1">
    <property type="nucleotide sequence ID" value="NZ_JACIDX010000003.1"/>
</dbReference>
<dbReference type="SUPFAM" id="SSF101874">
    <property type="entry name" value="YceI-like"/>
    <property type="match status" value="1"/>
</dbReference>
<dbReference type="AlphaFoldDB" id="A0A7W6CJQ4"/>
<organism evidence="3 4">
    <name type="scientific">Novosphingobium sediminicola</name>
    <dbReference type="NCBI Taxonomy" id="563162"/>
    <lineage>
        <taxon>Bacteria</taxon>
        <taxon>Pseudomonadati</taxon>
        <taxon>Pseudomonadota</taxon>
        <taxon>Alphaproteobacteria</taxon>
        <taxon>Sphingomonadales</taxon>
        <taxon>Sphingomonadaceae</taxon>
        <taxon>Novosphingobium</taxon>
    </lineage>
</organism>